<comment type="caution">
    <text evidence="1">The sequence shown here is derived from an EMBL/GenBank/DDBJ whole genome shotgun (WGS) entry which is preliminary data.</text>
</comment>
<gene>
    <name evidence="1" type="ORF">E5331_13910</name>
</gene>
<dbReference type="Proteomes" id="UP000306319">
    <property type="component" value="Unassembled WGS sequence"/>
</dbReference>
<evidence type="ECO:0000313" key="1">
    <source>
        <dbReference type="EMBL" id="TGY77536.1"/>
    </source>
</evidence>
<protein>
    <submittedName>
        <fullName evidence="1">Cation:proton antiporter</fullName>
    </submittedName>
</protein>
<accession>A0AC61RDA6</accession>
<proteinExistence type="predicted"/>
<evidence type="ECO:0000313" key="2">
    <source>
        <dbReference type="Proteomes" id="UP000306319"/>
    </source>
</evidence>
<name>A0AC61RDA6_9BACT</name>
<sequence>MTTLLSMFSFPLTQPVPIFLLVLLIILLCPIVFRRLGIPQIVGLILSGVVVGPYGLDLLMRDSSFEIFGQVGILYLMFLAAVEIDMFHLKKNLKHGIIFGILTFAIPMGIGIVGSRVAFGASWATCVLISSMYASHTLISYPIVSKFGLQNARPAVIAVCATIVAVLLSLVTLAGVVDSASDGFSIRRFMVLFVLMIVYATGVGMISKIITKWFFRKFSDEVSQYIYVLAMVFIASGVAQLIGLEAILGAFYAGLVLNRFIPARSGLMGRIKFVGNAIFIPYFLIGVGMLINVHVIFQSLYVGWVALNMVVVAMASKWLSAYVGAKIFRLGRTDRKIMFGLTSGKAAATIAATMIGFQHGLLTEDMMNGAVLMILVCCLVSTVTTQNASKRLRIERTEAELNAEGERVPGEYARQLVAVANPVTAEGLMRMALLMRNPANQNPVTALFVRNSDDTRTLEMGRSALRSAVAAAQSVDIEVKDIERYDVNVVAGVTNEAKQNRASDVMIGLHRKSNVVDSFFGSMIEQLLQSMHRMIFISRCYAPVMTLNRIMVLVPDKAEYETGFQTWVERIGNLAGQMACKVIFMAYPVTASFIRNVLEEEHFEIRHEYRELQSWDDFIVFSADIEVEDLFMIVGARKGSISYSGDMESLPSFLGRNFSQHNIVLVYPAQFGE</sequence>
<reference evidence="1" key="1">
    <citation type="submission" date="2019-04" db="EMBL/GenBank/DDBJ databases">
        <title>Microbes associate with the intestines of laboratory mice.</title>
        <authorList>
            <person name="Navarre W."/>
            <person name="Wong E."/>
            <person name="Huang K."/>
            <person name="Tropini C."/>
            <person name="Ng K."/>
            <person name="Yu B."/>
        </authorList>
    </citation>
    <scope>NUCLEOTIDE SEQUENCE</scope>
    <source>
        <strain evidence="1">NM04_E33</strain>
    </source>
</reference>
<organism evidence="1 2">
    <name type="scientific">Lepagella muris</name>
    <dbReference type="NCBI Taxonomy" id="3032870"/>
    <lineage>
        <taxon>Bacteria</taxon>
        <taxon>Pseudomonadati</taxon>
        <taxon>Bacteroidota</taxon>
        <taxon>Bacteroidia</taxon>
        <taxon>Bacteroidales</taxon>
        <taxon>Muribaculaceae</taxon>
        <taxon>Lepagella</taxon>
    </lineage>
</organism>
<keyword evidence="2" id="KW-1185">Reference proteome</keyword>
<dbReference type="EMBL" id="SRYB01000023">
    <property type="protein sequence ID" value="TGY77536.1"/>
    <property type="molecule type" value="Genomic_DNA"/>
</dbReference>